<dbReference type="Pfam" id="PF02563">
    <property type="entry name" value="Poly_export"/>
    <property type="match status" value="1"/>
</dbReference>
<dbReference type="PANTHER" id="PTHR33619:SF3">
    <property type="entry name" value="POLYSACCHARIDE EXPORT PROTEIN GFCE-RELATED"/>
    <property type="match status" value="1"/>
</dbReference>
<feature type="domain" description="Polysaccharide export protein N-terminal" evidence="2">
    <location>
        <begin position="66"/>
        <end position="141"/>
    </location>
</feature>
<keyword evidence="1" id="KW-0732">Signal</keyword>
<accession>A0ABW2L2C6</accession>
<reference evidence="5" key="1">
    <citation type="journal article" date="2019" name="Int. J. Syst. Evol. Microbiol.">
        <title>The Global Catalogue of Microorganisms (GCM) 10K type strain sequencing project: providing services to taxonomists for standard genome sequencing and annotation.</title>
        <authorList>
            <consortium name="The Broad Institute Genomics Platform"/>
            <consortium name="The Broad Institute Genome Sequencing Center for Infectious Disease"/>
            <person name="Wu L."/>
            <person name="Ma J."/>
        </authorList>
    </citation>
    <scope>NUCLEOTIDE SEQUENCE [LARGE SCALE GENOMIC DNA]</scope>
    <source>
        <strain evidence="5">CGMCC 4.1467</strain>
    </source>
</reference>
<evidence type="ECO:0000313" key="5">
    <source>
        <dbReference type="Proteomes" id="UP001596472"/>
    </source>
</evidence>
<name>A0ABW2L2C6_9BACT</name>
<dbReference type="PANTHER" id="PTHR33619">
    <property type="entry name" value="POLYSACCHARIDE EXPORT PROTEIN GFCE-RELATED"/>
    <property type="match status" value="1"/>
</dbReference>
<gene>
    <name evidence="4" type="ORF">ACFQY0_04595</name>
</gene>
<organism evidence="4 5">
    <name type="scientific">Haloferula chungangensis</name>
    <dbReference type="NCBI Taxonomy" id="1048331"/>
    <lineage>
        <taxon>Bacteria</taxon>
        <taxon>Pseudomonadati</taxon>
        <taxon>Verrucomicrobiota</taxon>
        <taxon>Verrucomicrobiia</taxon>
        <taxon>Verrucomicrobiales</taxon>
        <taxon>Verrucomicrobiaceae</taxon>
        <taxon>Haloferula</taxon>
    </lineage>
</organism>
<protein>
    <submittedName>
        <fullName evidence="4">Polysaccharide biosynthesis/export family protein</fullName>
    </submittedName>
</protein>
<dbReference type="Gene3D" id="3.30.1950.10">
    <property type="entry name" value="wza like domain"/>
    <property type="match status" value="1"/>
</dbReference>
<dbReference type="InterPro" id="IPR049712">
    <property type="entry name" value="Poly_export"/>
</dbReference>
<sequence>MGDLPFHFKGSIASNSAKAMPRLRDHGINFLTQSKNIGMDFERMKMLIIRWMVATWFALGLAATAETLNPGDAFRLTLRGVGAVEQEKINGEYTVGDDGKVSMPLLDHLVQAAGLSPGGFARAVEKAYKDGGIYASPAIDVVAKKGVVQDGAIVSVGGHVKRAGQVPFRQGMTVIQALDAAGGRDQYAGRNMLLLRGRKQYCIDFKQLAHKGIVLRANDSIQVEMKPAFIDRWKGSDEAVKPLLAN</sequence>
<dbReference type="InterPro" id="IPR019554">
    <property type="entry name" value="Soluble_ligand-bd"/>
</dbReference>
<evidence type="ECO:0000313" key="4">
    <source>
        <dbReference type="EMBL" id="MFC7336447.1"/>
    </source>
</evidence>
<dbReference type="Gene3D" id="3.10.560.10">
    <property type="entry name" value="Outer membrane lipoprotein wza domain like"/>
    <property type="match status" value="1"/>
</dbReference>
<feature type="domain" description="Soluble ligand binding" evidence="3">
    <location>
        <begin position="153"/>
        <end position="185"/>
    </location>
</feature>
<dbReference type="InterPro" id="IPR003715">
    <property type="entry name" value="Poly_export_N"/>
</dbReference>
<keyword evidence="5" id="KW-1185">Reference proteome</keyword>
<proteinExistence type="predicted"/>
<comment type="caution">
    <text evidence="4">The sequence shown here is derived from an EMBL/GenBank/DDBJ whole genome shotgun (WGS) entry which is preliminary data.</text>
</comment>
<evidence type="ECO:0000256" key="1">
    <source>
        <dbReference type="ARBA" id="ARBA00022729"/>
    </source>
</evidence>
<evidence type="ECO:0000259" key="3">
    <source>
        <dbReference type="Pfam" id="PF10531"/>
    </source>
</evidence>
<dbReference type="Proteomes" id="UP001596472">
    <property type="component" value="Unassembled WGS sequence"/>
</dbReference>
<dbReference type="EMBL" id="JBHTBS010000002">
    <property type="protein sequence ID" value="MFC7336447.1"/>
    <property type="molecule type" value="Genomic_DNA"/>
</dbReference>
<evidence type="ECO:0000259" key="2">
    <source>
        <dbReference type="Pfam" id="PF02563"/>
    </source>
</evidence>
<dbReference type="Pfam" id="PF10531">
    <property type="entry name" value="SLBB"/>
    <property type="match status" value="1"/>
</dbReference>